<dbReference type="HOGENOM" id="CLU_2797346_0_0_1"/>
<evidence type="ECO:0000256" key="1">
    <source>
        <dbReference type="SAM" id="MobiDB-lite"/>
    </source>
</evidence>
<keyword evidence="3" id="KW-1185">Reference proteome</keyword>
<feature type="region of interest" description="Disordered" evidence="1">
    <location>
        <begin position="1"/>
        <end position="68"/>
    </location>
</feature>
<organism evidence="2 3">
    <name type="scientific">Amborella trichopoda</name>
    <dbReference type="NCBI Taxonomy" id="13333"/>
    <lineage>
        <taxon>Eukaryota</taxon>
        <taxon>Viridiplantae</taxon>
        <taxon>Streptophyta</taxon>
        <taxon>Embryophyta</taxon>
        <taxon>Tracheophyta</taxon>
        <taxon>Spermatophyta</taxon>
        <taxon>Magnoliopsida</taxon>
        <taxon>Amborellales</taxon>
        <taxon>Amborellaceae</taxon>
        <taxon>Amborella</taxon>
    </lineage>
</organism>
<sequence length="68" mass="7515">MQEGLGGDLVRVGKRESTRKERSDAGVLGGISSADWGVGFERGGGGREMQEWRAAESWKERKRENFSS</sequence>
<dbReference type="Proteomes" id="UP000017836">
    <property type="component" value="Unassembled WGS sequence"/>
</dbReference>
<evidence type="ECO:0000313" key="2">
    <source>
        <dbReference type="EMBL" id="ERN20547.1"/>
    </source>
</evidence>
<feature type="compositionally biased region" description="Basic and acidic residues" evidence="1">
    <location>
        <begin position="44"/>
        <end position="68"/>
    </location>
</feature>
<feature type="compositionally biased region" description="Basic and acidic residues" evidence="1">
    <location>
        <begin position="11"/>
        <end position="24"/>
    </location>
</feature>
<gene>
    <name evidence="2" type="ORF">AMTR_s00068p00204840</name>
</gene>
<dbReference type="AlphaFoldDB" id="U5DGF9"/>
<protein>
    <submittedName>
        <fullName evidence="2">Uncharacterized protein</fullName>
    </submittedName>
</protein>
<name>U5DGF9_AMBTC</name>
<dbReference type="EMBL" id="KI392059">
    <property type="protein sequence ID" value="ERN20547.1"/>
    <property type="molecule type" value="Genomic_DNA"/>
</dbReference>
<evidence type="ECO:0000313" key="3">
    <source>
        <dbReference type="Proteomes" id="UP000017836"/>
    </source>
</evidence>
<proteinExistence type="predicted"/>
<reference evidence="3" key="1">
    <citation type="journal article" date="2013" name="Science">
        <title>The Amborella genome and the evolution of flowering plants.</title>
        <authorList>
            <consortium name="Amborella Genome Project"/>
        </authorList>
    </citation>
    <scope>NUCLEOTIDE SEQUENCE [LARGE SCALE GENOMIC DNA]</scope>
</reference>
<accession>U5DGF9</accession>
<dbReference type="Gramene" id="ERN20547">
    <property type="protein sequence ID" value="ERN20547"/>
    <property type="gene ID" value="AMTR_s00068p00204840"/>
</dbReference>